<evidence type="ECO:0000256" key="2">
    <source>
        <dbReference type="SAM" id="MobiDB-lite"/>
    </source>
</evidence>
<proteinExistence type="predicted"/>
<dbReference type="Proteomes" id="UP000000483">
    <property type="component" value="Chromosome"/>
</dbReference>
<dbReference type="STRING" id="880072.Desac_1942"/>
<dbReference type="OrthoDB" id="5458866at2"/>
<reference evidence="3 4" key="1">
    <citation type="journal article" date="2011" name="Stand. Genomic Sci.">
        <title>Complete genome sequence of the acetate-degrading sulfate reducer Desulfobacca acetoxidans type strain (ASRB2).</title>
        <authorList>
            <person name="Goker M."/>
            <person name="Teshima H."/>
            <person name="Lapidus A."/>
            <person name="Nolan M."/>
            <person name="Lucas S."/>
            <person name="Hammon N."/>
            <person name="Deshpande S."/>
            <person name="Cheng J.F."/>
            <person name="Tapia R."/>
            <person name="Han C."/>
            <person name="Goodwin L."/>
            <person name="Pitluck S."/>
            <person name="Huntemann M."/>
            <person name="Liolios K."/>
            <person name="Ivanova N."/>
            <person name="Pagani I."/>
            <person name="Mavromatis K."/>
            <person name="Ovchinikova G."/>
            <person name="Pati A."/>
            <person name="Chen A."/>
            <person name="Palaniappan K."/>
            <person name="Land M."/>
            <person name="Hauser L."/>
            <person name="Brambilla E.M."/>
            <person name="Rohde M."/>
            <person name="Spring S."/>
            <person name="Detter J.C."/>
            <person name="Woyke T."/>
            <person name="Bristow J."/>
            <person name="Eisen J.A."/>
            <person name="Markowitz V."/>
            <person name="Hugenholtz P."/>
            <person name="Kyrpides N.C."/>
            <person name="Klenk H.P."/>
        </authorList>
    </citation>
    <scope>NUCLEOTIDE SEQUENCE [LARGE SCALE GENOMIC DNA]</scope>
    <source>
        <strain evidence="4">ATCC 700848 / DSM 11109 / ASRB2</strain>
    </source>
</reference>
<evidence type="ECO:0000313" key="3">
    <source>
        <dbReference type="EMBL" id="AEB09776.1"/>
    </source>
</evidence>
<dbReference type="KEGG" id="dao:Desac_1942"/>
<feature type="repeat" description="TPR" evidence="1">
    <location>
        <begin position="177"/>
        <end position="210"/>
    </location>
</feature>
<evidence type="ECO:0000256" key="1">
    <source>
        <dbReference type="PROSITE-ProRule" id="PRU00339"/>
    </source>
</evidence>
<dbReference type="SMART" id="SM00028">
    <property type="entry name" value="TPR"/>
    <property type="match status" value="7"/>
</dbReference>
<dbReference type="PANTHER" id="PTHR12558">
    <property type="entry name" value="CELL DIVISION CYCLE 16,23,27"/>
    <property type="match status" value="1"/>
</dbReference>
<dbReference type="InterPro" id="IPR011990">
    <property type="entry name" value="TPR-like_helical_dom_sf"/>
</dbReference>
<dbReference type="eggNOG" id="COG0457">
    <property type="taxonomic scope" value="Bacteria"/>
</dbReference>
<sequence>MKCNMLSWRIIYRNKHLFLALCLPLVLCQCLGTKSKTQTPGFRGLSGAESSRLAEIYGPGLKEPKSDQVDRDLNLEELASQGDLFLQGRQYESSLINYYKILAQEPLRHDIRYKVGVILLLTGKLAEAEKELAEVLAYQTDLVEAHEALGLVFLQEDKLSEAQHEFRTALALEPRRPLARYFLGVAYLRADNYSQALSEFKQAQASSPNSARIMSDLGWTYFKLKNYDQGLQWLTKAKNLNPNDPKLNRRLGEVYATLNRFPEALAAYRQAGDEAQAYNNIGVHYFVAQRYRKAARCFQKALEMRSTFYQEAKLNLEKALQKLQEEQAGQETVPQSNHQGHNGAQLSRSLPTTPGEDE</sequence>
<dbReference type="SUPFAM" id="SSF48452">
    <property type="entry name" value="TPR-like"/>
    <property type="match status" value="1"/>
</dbReference>
<organism evidence="3 4">
    <name type="scientific">Desulfobacca acetoxidans (strain ATCC 700848 / DSM 11109 / ASRB2)</name>
    <dbReference type="NCBI Taxonomy" id="880072"/>
    <lineage>
        <taxon>Bacteria</taxon>
        <taxon>Pseudomonadati</taxon>
        <taxon>Thermodesulfobacteriota</taxon>
        <taxon>Desulfobaccia</taxon>
        <taxon>Desulfobaccales</taxon>
        <taxon>Desulfobaccaceae</taxon>
        <taxon>Desulfobacca</taxon>
    </lineage>
</organism>
<dbReference type="Pfam" id="PF13432">
    <property type="entry name" value="TPR_16"/>
    <property type="match status" value="3"/>
</dbReference>
<dbReference type="Pfam" id="PF00515">
    <property type="entry name" value="TPR_1"/>
    <property type="match status" value="1"/>
</dbReference>
<keyword evidence="4" id="KW-1185">Reference proteome</keyword>
<feature type="repeat" description="TPR" evidence="1">
    <location>
        <begin position="275"/>
        <end position="308"/>
    </location>
</feature>
<evidence type="ECO:0000313" key="4">
    <source>
        <dbReference type="Proteomes" id="UP000000483"/>
    </source>
</evidence>
<name>F2ND52_DESAR</name>
<feature type="repeat" description="TPR" evidence="1">
    <location>
        <begin position="211"/>
        <end position="244"/>
    </location>
</feature>
<protein>
    <submittedName>
        <fullName evidence="3">Tetratricopeptide TPR_2 repeat-containing protein</fullName>
    </submittedName>
</protein>
<feature type="compositionally biased region" description="Polar residues" evidence="2">
    <location>
        <begin position="327"/>
        <end position="352"/>
    </location>
</feature>
<gene>
    <name evidence="3" type="ordered locus">Desac_1942</name>
</gene>
<accession>F2ND52</accession>
<dbReference type="HOGENOM" id="CLU_003728_0_0_7"/>
<dbReference type="EMBL" id="CP002629">
    <property type="protein sequence ID" value="AEB09776.1"/>
    <property type="molecule type" value="Genomic_DNA"/>
</dbReference>
<feature type="region of interest" description="Disordered" evidence="2">
    <location>
        <begin position="323"/>
        <end position="358"/>
    </location>
</feature>
<dbReference type="AlphaFoldDB" id="F2ND52"/>
<dbReference type="Gene3D" id="1.25.40.10">
    <property type="entry name" value="Tetratricopeptide repeat domain"/>
    <property type="match status" value="3"/>
</dbReference>
<dbReference type="PANTHER" id="PTHR12558:SF13">
    <property type="entry name" value="CELL DIVISION CYCLE PROTEIN 27 HOMOLOG"/>
    <property type="match status" value="1"/>
</dbReference>
<dbReference type="InterPro" id="IPR019734">
    <property type="entry name" value="TPR_rpt"/>
</dbReference>
<keyword evidence="1" id="KW-0802">TPR repeat</keyword>
<dbReference type="PROSITE" id="PS50005">
    <property type="entry name" value="TPR"/>
    <property type="match status" value="4"/>
</dbReference>
<reference evidence="4" key="2">
    <citation type="submission" date="2011-03" db="EMBL/GenBank/DDBJ databases">
        <title>The complete genome of Desulfobacca acetoxidans DSM 11109.</title>
        <authorList>
            <consortium name="US DOE Joint Genome Institute (JGI-PGF)"/>
            <person name="Lucas S."/>
            <person name="Copeland A."/>
            <person name="Lapidus A."/>
            <person name="Bruce D."/>
            <person name="Goodwin L."/>
            <person name="Pitluck S."/>
            <person name="Peters L."/>
            <person name="Kyrpides N."/>
            <person name="Mavromatis K."/>
            <person name="Ivanova N."/>
            <person name="Ovchinnikova G."/>
            <person name="Teshima H."/>
            <person name="Detter J.C."/>
            <person name="Han C."/>
            <person name="Land M."/>
            <person name="Hauser L."/>
            <person name="Markowitz V."/>
            <person name="Cheng J.-F."/>
            <person name="Hugenholtz P."/>
            <person name="Woyke T."/>
            <person name="Wu D."/>
            <person name="Spring S."/>
            <person name="Schueler E."/>
            <person name="Brambilla E."/>
            <person name="Klenk H.-P."/>
            <person name="Eisen J.A."/>
        </authorList>
    </citation>
    <scope>NUCLEOTIDE SEQUENCE [LARGE SCALE GENOMIC DNA]</scope>
    <source>
        <strain evidence="4">ATCC 700848 / DSM 11109 / ASRB2</strain>
    </source>
</reference>
<feature type="repeat" description="TPR" evidence="1">
    <location>
        <begin position="143"/>
        <end position="176"/>
    </location>
</feature>